<dbReference type="GO" id="GO:0006310">
    <property type="term" value="P:DNA recombination"/>
    <property type="evidence" value="ECO:0007669"/>
    <property type="project" value="UniProtKB-KW"/>
</dbReference>
<dbReference type="EC" id="5.6.2.3" evidence="1"/>
<evidence type="ECO:0000313" key="3">
    <source>
        <dbReference type="EMBL" id="KIM57182.1"/>
    </source>
</evidence>
<comment type="cofactor">
    <cofactor evidence="1">
        <name>Mg(2+)</name>
        <dbReference type="ChEBI" id="CHEBI:18420"/>
    </cofactor>
</comment>
<keyword evidence="1" id="KW-0227">DNA damage</keyword>
<evidence type="ECO:0000256" key="1">
    <source>
        <dbReference type="RuleBase" id="RU363044"/>
    </source>
</evidence>
<dbReference type="InterPro" id="IPR027417">
    <property type="entry name" value="P-loop_NTPase"/>
</dbReference>
<dbReference type="PANTHER" id="PTHR10492">
    <property type="match status" value="1"/>
</dbReference>
<dbReference type="GO" id="GO:0016887">
    <property type="term" value="F:ATP hydrolysis activity"/>
    <property type="evidence" value="ECO:0007669"/>
    <property type="project" value="RHEA"/>
</dbReference>
<keyword evidence="1" id="KW-0067">ATP-binding</keyword>
<evidence type="ECO:0000313" key="4">
    <source>
        <dbReference type="Proteomes" id="UP000053989"/>
    </source>
</evidence>
<dbReference type="GO" id="GO:0005524">
    <property type="term" value="F:ATP binding"/>
    <property type="evidence" value="ECO:0007669"/>
    <property type="project" value="UniProtKB-KW"/>
</dbReference>
<protein>
    <recommendedName>
        <fullName evidence="1">ATP-dependent DNA helicase</fullName>
        <ecNumber evidence="1">5.6.2.3</ecNumber>
    </recommendedName>
</protein>
<comment type="similarity">
    <text evidence="1">Belongs to the helicase family.</text>
</comment>
<keyword evidence="1" id="KW-0547">Nucleotide-binding</keyword>
<dbReference type="Gene3D" id="3.40.50.300">
    <property type="entry name" value="P-loop containing nucleotide triphosphate hydrolases"/>
    <property type="match status" value="1"/>
</dbReference>
<keyword evidence="4" id="KW-1185">Reference proteome</keyword>
<dbReference type="HOGENOM" id="CLU_001324_9_0_1"/>
<feature type="domain" description="DNA helicase Pif1-like DEAD-box helicase" evidence="2">
    <location>
        <begin position="115"/>
        <end position="280"/>
    </location>
</feature>
<keyword evidence="1" id="KW-0378">Hydrolase</keyword>
<sequence>MEEAIATLTTPRQLRHLFVHLLVNDCILAPIDIWTMYQQHMAHDFTLQLGLNIDLGLNRTLEDLNKSLEEHGKSLSSYGLPDPISFTAEVQHELERWGHDPIGLHNRVATAIALMTHEQHFIYNQIMSSILKSESHLAFVDGKAGQGKTFLINAICDKVHSLGRIVIPTATAAFAAQLYPGGRTTHSTFKVPVNDKNEMLLSPIKPSDPCGELIKEASLIIWDKGPMVNHTVLACVNEVCRTVMQNELPFGGKIIVILGDFRQTCPIIHGGTRAQVIDAVTSAPKYTA</sequence>
<dbReference type="EMBL" id="KN822104">
    <property type="protein sequence ID" value="KIM57182.1"/>
    <property type="molecule type" value="Genomic_DNA"/>
</dbReference>
<dbReference type="STRING" id="1036808.A0A0C2ZXJ5"/>
<comment type="catalytic activity">
    <reaction evidence="1">
        <text>ATP + H2O = ADP + phosphate + H(+)</text>
        <dbReference type="Rhea" id="RHEA:13065"/>
        <dbReference type="ChEBI" id="CHEBI:15377"/>
        <dbReference type="ChEBI" id="CHEBI:15378"/>
        <dbReference type="ChEBI" id="CHEBI:30616"/>
        <dbReference type="ChEBI" id="CHEBI:43474"/>
        <dbReference type="ChEBI" id="CHEBI:456216"/>
        <dbReference type="EC" id="5.6.2.3"/>
    </reaction>
</comment>
<dbReference type="OrthoDB" id="2689584at2759"/>
<name>A0A0C2ZXJ5_9AGAM</name>
<reference evidence="3 4" key="1">
    <citation type="submission" date="2014-04" db="EMBL/GenBank/DDBJ databases">
        <authorList>
            <consortium name="DOE Joint Genome Institute"/>
            <person name="Kuo A."/>
            <person name="Kohler A."/>
            <person name="Nagy L.G."/>
            <person name="Floudas D."/>
            <person name="Copeland A."/>
            <person name="Barry K.W."/>
            <person name="Cichocki N."/>
            <person name="Veneault-Fourrey C."/>
            <person name="LaButti K."/>
            <person name="Lindquist E.A."/>
            <person name="Lipzen A."/>
            <person name="Lundell T."/>
            <person name="Morin E."/>
            <person name="Murat C."/>
            <person name="Sun H."/>
            <person name="Tunlid A."/>
            <person name="Henrissat B."/>
            <person name="Grigoriev I.V."/>
            <person name="Hibbett D.S."/>
            <person name="Martin F."/>
            <person name="Nordberg H.P."/>
            <person name="Cantor M.N."/>
            <person name="Hua S.X."/>
        </authorList>
    </citation>
    <scope>NUCLEOTIDE SEQUENCE [LARGE SCALE GENOMIC DNA]</scope>
    <source>
        <strain evidence="3 4">Foug A</strain>
    </source>
</reference>
<dbReference type="InParanoid" id="A0A0C2ZXJ5"/>
<dbReference type="Pfam" id="PF05970">
    <property type="entry name" value="PIF1"/>
    <property type="match status" value="1"/>
</dbReference>
<dbReference type="GO" id="GO:0006281">
    <property type="term" value="P:DNA repair"/>
    <property type="evidence" value="ECO:0007669"/>
    <property type="project" value="UniProtKB-KW"/>
</dbReference>
<dbReference type="InterPro" id="IPR010285">
    <property type="entry name" value="DNA_helicase_pif1-like_DEAD"/>
</dbReference>
<evidence type="ECO:0000259" key="2">
    <source>
        <dbReference type="Pfam" id="PF05970"/>
    </source>
</evidence>
<dbReference type="GO" id="GO:0000723">
    <property type="term" value="P:telomere maintenance"/>
    <property type="evidence" value="ECO:0007669"/>
    <property type="project" value="InterPro"/>
</dbReference>
<dbReference type="Proteomes" id="UP000053989">
    <property type="component" value="Unassembled WGS sequence"/>
</dbReference>
<proteinExistence type="inferred from homology"/>
<gene>
    <name evidence="3" type="ORF">SCLCIDRAFT_29027</name>
</gene>
<dbReference type="AlphaFoldDB" id="A0A0C2ZXJ5"/>
<keyword evidence="1" id="KW-0234">DNA repair</keyword>
<organism evidence="3 4">
    <name type="scientific">Scleroderma citrinum Foug A</name>
    <dbReference type="NCBI Taxonomy" id="1036808"/>
    <lineage>
        <taxon>Eukaryota</taxon>
        <taxon>Fungi</taxon>
        <taxon>Dikarya</taxon>
        <taxon>Basidiomycota</taxon>
        <taxon>Agaricomycotina</taxon>
        <taxon>Agaricomycetes</taxon>
        <taxon>Agaricomycetidae</taxon>
        <taxon>Boletales</taxon>
        <taxon>Sclerodermatineae</taxon>
        <taxon>Sclerodermataceae</taxon>
        <taxon>Scleroderma</taxon>
    </lineage>
</organism>
<dbReference type="GO" id="GO:0043139">
    <property type="term" value="F:5'-3' DNA helicase activity"/>
    <property type="evidence" value="ECO:0007669"/>
    <property type="project" value="UniProtKB-EC"/>
</dbReference>
<keyword evidence="1" id="KW-0233">DNA recombination</keyword>
<reference evidence="4" key="2">
    <citation type="submission" date="2015-01" db="EMBL/GenBank/DDBJ databases">
        <title>Evolutionary Origins and Diversification of the Mycorrhizal Mutualists.</title>
        <authorList>
            <consortium name="DOE Joint Genome Institute"/>
            <consortium name="Mycorrhizal Genomics Consortium"/>
            <person name="Kohler A."/>
            <person name="Kuo A."/>
            <person name="Nagy L.G."/>
            <person name="Floudas D."/>
            <person name="Copeland A."/>
            <person name="Barry K.W."/>
            <person name="Cichocki N."/>
            <person name="Veneault-Fourrey C."/>
            <person name="LaButti K."/>
            <person name="Lindquist E.A."/>
            <person name="Lipzen A."/>
            <person name="Lundell T."/>
            <person name="Morin E."/>
            <person name="Murat C."/>
            <person name="Riley R."/>
            <person name="Ohm R."/>
            <person name="Sun H."/>
            <person name="Tunlid A."/>
            <person name="Henrissat B."/>
            <person name="Grigoriev I.V."/>
            <person name="Hibbett D.S."/>
            <person name="Martin F."/>
        </authorList>
    </citation>
    <scope>NUCLEOTIDE SEQUENCE [LARGE SCALE GENOMIC DNA]</scope>
    <source>
        <strain evidence="4">Foug A</strain>
    </source>
</reference>
<keyword evidence="1" id="KW-0347">Helicase</keyword>
<dbReference type="SUPFAM" id="SSF52540">
    <property type="entry name" value="P-loop containing nucleoside triphosphate hydrolases"/>
    <property type="match status" value="1"/>
</dbReference>
<accession>A0A0C2ZXJ5</accession>